<protein>
    <submittedName>
        <fullName evidence="1">Uncharacterized protein</fullName>
    </submittedName>
</protein>
<gene>
    <name evidence="1" type="ORF">FSARC_14166</name>
</gene>
<name>A0A8H4WQ28_9HYPO</name>
<accession>A0A8H4WQ28</accession>
<evidence type="ECO:0000313" key="1">
    <source>
        <dbReference type="EMBL" id="KAF4946593.1"/>
    </source>
</evidence>
<comment type="caution">
    <text evidence="1">The sequence shown here is derived from an EMBL/GenBank/DDBJ whole genome shotgun (WGS) entry which is preliminary data.</text>
</comment>
<dbReference type="AlphaFoldDB" id="A0A8H4WQ28"/>
<dbReference type="OrthoDB" id="4965820at2759"/>
<dbReference type="EMBL" id="JABEXW010001155">
    <property type="protein sequence ID" value="KAF4946593.1"/>
    <property type="molecule type" value="Genomic_DNA"/>
</dbReference>
<sequence length="141" mass="15432">MTVFSSTLPSPGGLPVGMPYTVVVNTVFQELARREATLEEHCDCFNVSSLQPHKDLSWLPSNEKVWTIPASKAELELGSSCDLVTVSHLQSSSSSLNNVAARPESEGGLVKALADRETILLLGYYQGNLYDEWISFEADKL</sequence>
<keyword evidence="2" id="KW-1185">Reference proteome</keyword>
<reference evidence="1" key="2">
    <citation type="submission" date="2020-05" db="EMBL/GenBank/DDBJ databases">
        <authorList>
            <person name="Kim H.-S."/>
            <person name="Proctor R.H."/>
            <person name="Brown D.W."/>
        </authorList>
    </citation>
    <scope>NUCLEOTIDE SEQUENCE</scope>
    <source>
        <strain evidence="1">NRRL 20472</strain>
    </source>
</reference>
<proteinExistence type="predicted"/>
<dbReference type="Proteomes" id="UP000622797">
    <property type="component" value="Unassembled WGS sequence"/>
</dbReference>
<evidence type="ECO:0000313" key="2">
    <source>
        <dbReference type="Proteomes" id="UP000622797"/>
    </source>
</evidence>
<reference evidence="1" key="1">
    <citation type="journal article" date="2020" name="BMC Genomics">
        <title>Correction to: Identification and distribution of gene clusters required for synthesis of sphingolipid metabolism inhibitors in diverse species of the filamentous fungus Fusarium.</title>
        <authorList>
            <person name="Kim H.S."/>
            <person name="Lohmar J.M."/>
            <person name="Busman M."/>
            <person name="Brown D.W."/>
            <person name="Naumann T.A."/>
            <person name="Divon H.H."/>
            <person name="Lysoe E."/>
            <person name="Uhlig S."/>
            <person name="Proctor R.H."/>
        </authorList>
    </citation>
    <scope>NUCLEOTIDE SEQUENCE</scope>
    <source>
        <strain evidence="1">NRRL 20472</strain>
    </source>
</reference>
<organism evidence="1 2">
    <name type="scientific">Fusarium sarcochroum</name>
    <dbReference type="NCBI Taxonomy" id="1208366"/>
    <lineage>
        <taxon>Eukaryota</taxon>
        <taxon>Fungi</taxon>
        <taxon>Dikarya</taxon>
        <taxon>Ascomycota</taxon>
        <taxon>Pezizomycotina</taxon>
        <taxon>Sordariomycetes</taxon>
        <taxon>Hypocreomycetidae</taxon>
        <taxon>Hypocreales</taxon>
        <taxon>Nectriaceae</taxon>
        <taxon>Fusarium</taxon>
        <taxon>Fusarium lateritium species complex</taxon>
    </lineage>
</organism>